<dbReference type="EMBL" id="BGPR01000974">
    <property type="protein sequence ID" value="GBM41825.1"/>
    <property type="molecule type" value="Genomic_DNA"/>
</dbReference>
<evidence type="ECO:0000313" key="3">
    <source>
        <dbReference type="Proteomes" id="UP000499080"/>
    </source>
</evidence>
<reference evidence="2 3" key="1">
    <citation type="journal article" date="2019" name="Sci. Rep.">
        <title>Orb-weaving spider Araneus ventricosus genome elucidates the spidroin gene catalogue.</title>
        <authorList>
            <person name="Kono N."/>
            <person name="Nakamura H."/>
            <person name="Ohtoshi R."/>
            <person name="Moran D.A.P."/>
            <person name="Shinohara A."/>
            <person name="Yoshida Y."/>
            <person name="Fujiwara M."/>
            <person name="Mori M."/>
            <person name="Tomita M."/>
            <person name="Arakawa K."/>
        </authorList>
    </citation>
    <scope>NUCLEOTIDE SEQUENCE [LARGE SCALE GENOMIC DNA]</scope>
</reference>
<proteinExistence type="predicted"/>
<feature type="non-terminal residue" evidence="2">
    <location>
        <position position="57"/>
    </location>
</feature>
<protein>
    <submittedName>
        <fullName evidence="2">Uncharacterized protein</fullName>
    </submittedName>
</protein>
<evidence type="ECO:0000313" key="2">
    <source>
        <dbReference type="EMBL" id="GBM41825.1"/>
    </source>
</evidence>
<gene>
    <name evidence="2" type="ORF">AVEN_122447_1</name>
</gene>
<feature type="region of interest" description="Disordered" evidence="1">
    <location>
        <begin position="24"/>
        <end position="57"/>
    </location>
</feature>
<dbReference type="AlphaFoldDB" id="A0A4Y2FMX0"/>
<sequence>MWAPHGISDVYRYPGHLSEVRGSYEDAPFQNAPTTTDKLEDKQRCRNDKPSNVQNCS</sequence>
<organism evidence="2 3">
    <name type="scientific">Araneus ventricosus</name>
    <name type="common">Orbweaver spider</name>
    <name type="synonym">Epeira ventricosa</name>
    <dbReference type="NCBI Taxonomy" id="182803"/>
    <lineage>
        <taxon>Eukaryota</taxon>
        <taxon>Metazoa</taxon>
        <taxon>Ecdysozoa</taxon>
        <taxon>Arthropoda</taxon>
        <taxon>Chelicerata</taxon>
        <taxon>Arachnida</taxon>
        <taxon>Araneae</taxon>
        <taxon>Araneomorphae</taxon>
        <taxon>Entelegynae</taxon>
        <taxon>Araneoidea</taxon>
        <taxon>Araneidae</taxon>
        <taxon>Araneus</taxon>
    </lineage>
</organism>
<accession>A0A4Y2FMX0</accession>
<evidence type="ECO:0000256" key="1">
    <source>
        <dbReference type="SAM" id="MobiDB-lite"/>
    </source>
</evidence>
<comment type="caution">
    <text evidence="2">The sequence shown here is derived from an EMBL/GenBank/DDBJ whole genome shotgun (WGS) entry which is preliminary data.</text>
</comment>
<dbReference type="Proteomes" id="UP000499080">
    <property type="component" value="Unassembled WGS sequence"/>
</dbReference>
<keyword evidence="3" id="KW-1185">Reference proteome</keyword>
<name>A0A4Y2FMX0_ARAVE</name>
<feature type="compositionally biased region" description="Basic and acidic residues" evidence="1">
    <location>
        <begin position="37"/>
        <end position="49"/>
    </location>
</feature>